<sequence>MDKIIRDNKYFSDLKFISKNKNIEVINGLEVEIKDFPNKLKESELYPRVFIERNKPKNIISLKDGYTYKGIPVEEMRLSMGYKNLDISNGIESIDKVINTGKYTVPIKIYRPKSDKSKMKCMVFIHGGGFYGGDINVVENPCKAIADKGNITVISIDYSLSPENKYPIAINECFEVLKYIYDNSSEFNINKDKIFISGDSAGGNLALVCAIRDSIENLNIVKQVSLLYPLVSLDDFPWSIENYNIRKEDIYSKRAAESLGKVMDIVRKLYLNAEEEQENYEVSPLLFNENYNIENILVISAEFDYLRLQIEDFVKKIGKEKNNVRYILYKGMDHAFLDKLGVYPQAEDCIDEIVKEINKL</sequence>
<reference evidence="5" key="1">
    <citation type="submission" date="2019-11" db="EMBL/GenBank/DDBJ databases">
        <authorList>
            <person name="Feng L."/>
        </authorList>
    </citation>
    <scope>NUCLEOTIDE SEQUENCE</scope>
    <source>
        <strain evidence="5">CTertiumLFYP3</strain>
    </source>
</reference>
<dbReference type="EC" id="3.1.1.-" evidence="5"/>
<dbReference type="PANTHER" id="PTHR48081:SF8">
    <property type="entry name" value="ALPHA_BETA HYDROLASE FOLD-3 DOMAIN-CONTAINING PROTEIN-RELATED"/>
    <property type="match status" value="1"/>
</dbReference>
<dbReference type="RefSeq" id="WP_156626431.1">
    <property type="nucleotide sequence ID" value="NZ_CACRTO010000019.1"/>
</dbReference>
<gene>
    <name evidence="5" type="primary">aes</name>
    <name evidence="5" type="ORF">CTLFYP3_01973</name>
</gene>
<proteinExistence type="inferred from homology"/>
<evidence type="ECO:0000313" key="5">
    <source>
        <dbReference type="EMBL" id="VYU29025.1"/>
    </source>
</evidence>
<dbReference type="InterPro" id="IPR029058">
    <property type="entry name" value="AB_hydrolase_fold"/>
</dbReference>
<keyword evidence="2 5" id="KW-0378">Hydrolase</keyword>
<dbReference type="GO" id="GO:0016787">
    <property type="term" value="F:hydrolase activity"/>
    <property type="evidence" value="ECO:0007669"/>
    <property type="project" value="UniProtKB-KW"/>
</dbReference>
<dbReference type="PANTHER" id="PTHR48081">
    <property type="entry name" value="AB HYDROLASE SUPERFAMILY PROTEIN C4A8.06C"/>
    <property type="match status" value="1"/>
</dbReference>
<dbReference type="InterPro" id="IPR013094">
    <property type="entry name" value="AB_hydrolase_3"/>
</dbReference>
<evidence type="ECO:0000256" key="3">
    <source>
        <dbReference type="PROSITE-ProRule" id="PRU10038"/>
    </source>
</evidence>
<dbReference type="InterPro" id="IPR050300">
    <property type="entry name" value="GDXG_lipolytic_enzyme"/>
</dbReference>
<accession>A0A6N3DLI3</accession>
<dbReference type="EMBL" id="CACRTO010000019">
    <property type="protein sequence ID" value="VYU29025.1"/>
    <property type="molecule type" value="Genomic_DNA"/>
</dbReference>
<evidence type="ECO:0000256" key="1">
    <source>
        <dbReference type="ARBA" id="ARBA00010515"/>
    </source>
</evidence>
<organism evidence="5">
    <name type="scientific">Clostridium tertium</name>
    <dbReference type="NCBI Taxonomy" id="1559"/>
    <lineage>
        <taxon>Bacteria</taxon>
        <taxon>Bacillati</taxon>
        <taxon>Bacillota</taxon>
        <taxon>Clostridia</taxon>
        <taxon>Eubacteriales</taxon>
        <taxon>Clostridiaceae</taxon>
        <taxon>Clostridium</taxon>
    </lineage>
</organism>
<protein>
    <submittedName>
        <fullName evidence="5">Acetyl esterase</fullName>
        <ecNumber evidence="5">3.1.1.-</ecNumber>
    </submittedName>
</protein>
<dbReference type="PROSITE" id="PS01174">
    <property type="entry name" value="LIPASE_GDXG_SER"/>
    <property type="match status" value="1"/>
</dbReference>
<dbReference type="AlphaFoldDB" id="A0A6N3DLI3"/>
<dbReference type="InterPro" id="IPR033140">
    <property type="entry name" value="Lipase_GDXG_put_SER_AS"/>
</dbReference>
<feature type="active site" evidence="3">
    <location>
        <position position="200"/>
    </location>
</feature>
<comment type="similarity">
    <text evidence="1">Belongs to the 'GDXG' lipolytic enzyme family.</text>
</comment>
<dbReference type="Gene3D" id="3.40.50.1820">
    <property type="entry name" value="alpha/beta hydrolase"/>
    <property type="match status" value="1"/>
</dbReference>
<dbReference type="Pfam" id="PF07859">
    <property type="entry name" value="Abhydrolase_3"/>
    <property type="match status" value="1"/>
</dbReference>
<dbReference type="SUPFAM" id="SSF53474">
    <property type="entry name" value="alpha/beta-Hydrolases"/>
    <property type="match status" value="1"/>
</dbReference>
<evidence type="ECO:0000256" key="2">
    <source>
        <dbReference type="ARBA" id="ARBA00022801"/>
    </source>
</evidence>
<name>A0A6N3DLI3_9CLOT</name>
<evidence type="ECO:0000259" key="4">
    <source>
        <dbReference type="Pfam" id="PF07859"/>
    </source>
</evidence>
<feature type="domain" description="Alpha/beta hydrolase fold-3" evidence="4">
    <location>
        <begin position="122"/>
        <end position="337"/>
    </location>
</feature>